<keyword evidence="3" id="KW-1185">Reference proteome</keyword>
<feature type="compositionally biased region" description="Pro residues" evidence="1">
    <location>
        <begin position="1000"/>
        <end position="1011"/>
    </location>
</feature>
<feature type="compositionally biased region" description="Polar residues" evidence="1">
    <location>
        <begin position="460"/>
        <end position="491"/>
    </location>
</feature>
<reference evidence="2 3" key="1">
    <citation type="submission" date="2016-07" db="EMBL/GenBank/DDBJ databases">
        <title>Pervasive Adenine N6-methylation of Active Genes in Fungi.</title>
        <authorList>
            <consortium name="DOE Joint Genome Institute"/>
            <person name="Mondo S.J."/>
            <person name="Dannebaum R.O."/>
            <person name="Kuo R.C."/>
            <person name="Labutti K."/>
            <person name="Haridas S."/>
            <person name="Kuo A."/>
            <person name="Salamov A."/>
            <person name="Ahrendt S.R."/>
            <person name="Lipzen A."/>
            <person name="Sullivan W."/>
            <person name="Andreopoulos W.B."/>
            <person name="Clum A."/>
            <person name="Lindquist E."/>
            <person name="Daum C."/>
            <person name="Ramamoorthy G.K."/>
            <person name="Gryganskyi A."/>
            <person name="Culley D."/>
            <person name="Magnuson J.K."/>
            <person name="James T.Y."/>
            <person name="O'Malley M.A."/>
            <person name="Stajich J.E."/>
            <person name="Spatafora J.W."/>
            <person name="Visel A."/>
            <person name="Grigoriev I.V."/>
        </authorList>
    </citation>
    <scope>NUCLEOTIDE SEQUENCE [LARGE SCALE GENOMIC DNA]</scope>
    <source>
        <strain evidence="2 3">NRRL 2496</strain>
    </source>
</reference>
<feature type="region of interest" description="Disordered" evidence="1">
    <location>
        <begin position="1"/>
        <end position="43"/>
    </location>
</feature>
<dbReference type="OrthoDB" id="2401616at2759"/>
<feature type="compositionally biased region" description="Polar residues" evidence="1">
    <location>
        <begin position="680"/>
        <end position="705"/>
    </location>
</feature>
<evidence type="ECO:0000313" key="3">
    <source>
        <dbReference type="Proteomes" id="UP000242180"/>
    </source>
</evidence>
<feature type="region of interest" description="Disordered" evidence="1">
    <location>
        <begin position="991"/>
        <end position="1063"/>
    </location>
</feature>
<feature type="compositionally biased region" description="Low complexity" evidence="1">
    <location>
        <begin position="420"/>
        <end position="437"/>
    </location>
</feature>
<feature type="compositionally biased region" description="Polar residues" evidence="1">
    <location>
        <begin position="153"/>
        <end position="172"/>
    </location>
</feature>
<evidence type="ECO:0000256" key="1">
    <source>
        <dbReference type="SAM" id="MobiDB-lite"/>
    </source>
</evidence>
<feature type="compositionally biased region" description="Low complexity" evidence="1">
    <location>
        <begin position="509"/>
        <end position="530"/>
    </location>
</feature>
<accession>A0A1X2H897</accession>
<name>A0A1X2H897_SYNRA</name>
<gene>
    <name evidence="2" type="ORF">BCR43DRAFT_565028</name>
</gene>
<feature type="compositionally biased region" description="Pro residues" evidence="1">
    <location>
        <begin position="254"/>
        <end position="270"/>
    </location>
</feature>
<organism evidence="2 3">
    <name type="scientific">Syncephalastrum racemosum</name>
    <name type="common">Filamentous fungus</name>
    <dbReference type="NCBI Taxonomy" id="13706"/>
    <lineage>
        <taxon>Eukaryota</taxon>
        <taxon>Fungi</taxon>
        <taxon>Fungi incertae sedis</taxon>
        <taxon>Mucoromycota</taxon>
        <taxon>Mucoromycotina</taxon>
        <taxon>Mucoromycetes</taxon>
        <taxon>Mucorales</taxon>
        <taxon>Syncephalastraceae</taxon>
        <taxon>Syncephalastrum</taxon>
    </lineage>
</organism>
<proteinExistence type="predicted"/>
<dbReference type="Proteomes" id="UP000242180">
    <property type="component" value="Unassembled WGS sequence"/>
</dbReference>
<feature type="compositionally biased region" description="Polar residues" evidence="1">
    <location>
        <begin position="734"/>
        <end position="743"/>
    </location>
</feature>
<feature type="region of interest" description="Disordered" evidence="1">
    <location>
        <begin position="834"/>
        <end position="924"/>
    </location>
</feature>
<dbReference type="EMBL" id="MCGN01000007">
    <property type="protein sequence ID" value="ORY94786.1"/>
    <property type="molecule type" value="Genomic_DNA"/>
</dbReference>
<feature type="compositionally biased region" description="Basic and acidic residues" evidence="1">
    <location>
        <begin position="871"/>
        <end position="881"/>
    </location>
</feature>
<feature type="compositionally biased region" description="Basic and acidic residues" evidence="1">
    <location>
        <begin position="241"/>
        <end position="253"/>
    </location>
</feature>
<feature type="compositionally biased region" description="Basic and acidic residues" evidence="1">
    <location>
        <begin position="1098"/>
        <end position="1107"/>
    </location>
</feature>
<feature type="compositionally biased region" description="Low complexity" evidence="1">
    <location>
        <begin position="140"/>
        <end position="152"/>
    </location>
</feature>
<feature type="compositionally biased region" description="Basic and acidic residues" evidence="1">
    <location>
        <begin position="597"/>
        <end position="606"/>
    </location>
</feature>
<feature type="compositionally biased region" description="Basic and acidic residues" evidence="1">
    <location>
        <begin position="543"/>
        <end position="558"/>
    </location>
</feature>
<feature type="region of interest" description="Disordered" evidence="1">
    <location>
        <begin position="377"/>
        <end position="766"/>
    </location>
</feature>
<dbReference type="InParanoid" id="A0A1X2H897"/>
<dbReference type="OMA" id="SHIVMTE"/>
<feature type="compositionally biased region" description="Low complexity" evidence="1">
    <location>
        <begin position="1037"/>
        <end position="1050"/>
    </location>
</feature>
<feature type="region of interest" description="Disordered" evidence="1">
    <location>
        <begin position="61"/>
        <end position="292"/>
    </location>
</feature>
<feature type="region of interest" description="Disordered" evidence="1">
    <location>
        <begin position="1098"/>
        <end position="1122"/>
    </location>
</feature>
<sequence>MDEKVETTSFGDTMAETPVHVHKQEKKDIPANNSSPNSYKPLDEIDLTRDFRTSLILNEFQVNKNSNHEETPQPQPSPELSAPTVAGQAIVPEQRPMTQLTVSPQPEKLQLDDFEPLPVTSPVPASIEADGPAEIRENVTLPPLSPSSSSTSGDVRNSGGNNSSNTVDSPTAESEKVQHVEASNDASTSATPAPVPPNNDHNGPTTTNASTATPSSTGWRPLQAALSSFGSTRQSSRKKIRDPSERVDVRELPKGPPIIPRSKTPPPPPVLVVEKEKPAPTKKKNIHKGTIFDDDDPVTVEDFFFKDFSNERPKSRHISQYHQMTPEEKRQTRMSKFDLAAFAQHLHTHRLSMMQVRKSTVILNKEDELELEKLLEKRKSTMVQEDEGETSEPEPPLPAVPPLNSAGFKVEVIEPGTQYSSSASSSPVAPEPAHVASTPSRPMSKKPSLLLQKLNRSKSVETSDISLPRQRNANAGPSPSTSLQLKASTSDPIAFTAPRAAPFPPPSPATTVTPDTSGRPSLSSTRSSGSQEVTSSVARKSKHDSAEEPKTEARQERMRRVRKSMSMDEIHRIAQQKQHHHQQETSEVETMTVIPEDSDKAVENDGKLATPNPSVSTPATLLKPLSGLRKPRSTRQLSQLREEGEEDPKKTARGSRGIGLFGSLRQASRSQSSLRGLVRNLSNASYYRNSRPRTQSSTQLSNVTNAPADDSNLSPAARAVMQHNVKKDEKEAEQTQVIPSTRVSTEEPSEADEDTHASSSTPAPIGGMKLLSQLLAKANKPKRTKTVNMGAIESDMKLAPSTSTASTVRRERAKSRVVRRTIIYVPPDSLNFMKTLKQDQPGAPSAGLTTAPPLPTHTRETIRQLNRRDKRTFSSDKHSSSSDKQTLSSNESVPPSPPLEPAKSDMSLPDPSDEPANYYDDESLYDYYRNRDSVAPQPQLEGLELRELADGSVEWGIVKKQGNRKSFYVQSDEAFKQVEEEDEEQIEERVLALMGLAPSKEPPSSPLPPSPAVNGLTSASSMPPPVPRRSPRRQVDAQQAAQQQQQQQQQMMPIAANNDKKRARHISTITSRKDASTTDVYFAPQQTLPSLLQMIAHSNEEDRKQASVEEQLDEMMRSFQSH</sequence>
<dbReference type="STRING" id="13706.A0A1X2H897"/>
<dbReference type="AlphaFoldDB" id="A0A1X2H897"/>
<feature type="compositionally biased region" description="Low complexity" evidence="1">
    <location>
        <begin position="662"/>
        <end position="677"/>
    </location>
</feature>
<feature type="compositionally biased region" description="Polar residues" evidence="1">
    <location>
        <begin position="225"/>
        <end position="234"/>
    </location>
</feature>
<feature type="compositionally biased region" description="Low complexity" evidence="1">
    <location>
        <begin position="202"/>
        <end position="218"/>
    </location>
</feature>
<protein>
    <submittedName>
        <fullName evidence="2">Uncharacterized protein</fullName>
    </submittedName>
</protein>
<comment type="caution">
    <text evidence="2">The sequence shown here is derived from an EMBL/GenBank/DDBJ whole genome shotgun (WGS) entry which is preliminary data.</text>
</comment>
<evidence type="ECO:0000313" key="2">
    <source>
        <dbReference type="EMBL" id="ORY94786.1"/>
    </source>
</evidence>